<protein>
    <submittedName>
        <fullName evidence="1">Uncharacterized protein</fullName>
    </submittedName>
</protein>
<dbReference type="EMBL" id="UYRU01042966">
    <property type="protein sequence ID" value="VDK79240.1"/>
    <property type="molecule type" value="Genomic_DNA"/>
</dbReference>
<reference evidence="1 2" key="1">
    <citation type="submission" date="2018-11" db="EMBL/GenBank/DDBJ databases">
        <authorList>
            <consortium name="Pathogen Informatics"/>
        </authorList>
    </citation>
    <scope>NUCLEOTIDE SEQUENCE [LARGE SCALE GENOMIC DNA]</scope>
</reference>
<sequence length="260" mass="29030">MLEDLRKEIARDRKVLQNIRQKLATNAINEQDLVVAFVEHTDDGFMDIHLTTKEEENDQIALLEVLEFRKDVGGLKTIVTSVCEQMYLLCYSDGQVQLQQLMFEVDTVNLLDSTAIFSVKLSDVVFSNRRSKLEQPTAAFKVTAVKIAPQRPLIAEKIAFLACDGGRVYKLDLQYYLTAANSNKAPEDTNTLMGSLRWRAHAGPINDLACFRRLNETTGKEDLFLVTGGQDGLAKIFVGSTGVHLGILNQVGRLKYSSVC</sequence>
<organism evidence="1 2">
    <name type="scientific">Dibothriocephalus latus</name>
    <name type="common">Fish tapeworm</name>
    <name type="synonym">Diphyllobothrium latum</name>
    <dbReference type="NCBI Taxonomy" id="60516"/>
    <lineage>
        <taxon>Eukaryota</taxon>
        <taxon>Metazoa</taxon>
        <taxon>Spiralia</taxon>
        <taxon>Lophotrochozoa</taxon>
        <taxon>Platyhelminthes</taxon>
        <taxon>Cestoda</taxon>
        <taxon>Eucestoda</taxon>
        <taxon>Diphyllobothriidea</taxon>
        <taxon>Diphyllobothriidae</taxon>
        <taxon>Dibothriocephalus</taxon>
    </lineage>
</organism>
<dbReference type="AlphaFoldDB" id="A0A3P6TJ68"/>
<accession>A0A3P6TJ68</accession>
<evidence type="ECO:0000313" key="2">
    <source>
        <dbReference type="Proteomes" id="UP000281553"/>
    </source>
</evidence>
<dbReference type="Proteomes" id="UP000281553">
    <property type="component" value="Unassembled WGS sequence"/>
</dbReference>
<proteinExistence type="predicted"/>
<evidence type="ECO:0000313" key="1">
    <source>
        <dbReference type="EMBL" id="VDK79240.1"/>
    </source>
</evidence>
<name>A0A3P6TJ68_DIBLA</name>
<gene>
    <name evidence="1" type="ORF">DILT_LOCUS3002</name>
</gene>
<dbReference type="InterPro" id="IPR015943">
    <property type="entry name" value="WD40/YVTN_repeat-like_dom_sf"/>
</dbReference>
<keyword evidence="2" id="KW-1185">Reference proteome</keyword>
<dbReference type="OrthoDB" id="10570482at2759"/>
<dbReference type="Gene3D" id="2.130.10.10">
    <property type="entry name" value="YVTN repeat-like/Quinoprotein amine dehydrogenase"/>
    <property type="match status" value="1"/>
</dbReference>